<keyword evidence="3" id="KW-0256">Endoplasmic reticulum</keyword>
<comment type="similarity">
    <text evidence="2">Belongs to the glycosyl hydrolase 47 family.</text>
</comment>
<protein>
    <submittedName>
        <fullName evidence="8">Alpha-1 2-Mannosidase</fullName>
    </submittedName>
</protein>
<evidence type="ECO:0000256" key="5">
    <source>
        <dbReference type="PIRSR" id="PIRSR601382-2"/>
    </source>
</evidence>
<evidence type="ECO:0000256" key="3">
    <source>
        <dbReference type="ARBA" id="ARBA00022824"/>
    </source>
</evidence>
<evidence type="ECO:0000313" key="9">
    <source>
        <dbReference type="Proteomes" id="UP000728185"/>
    </source>
</evidence>
<dbReference type="Proteomes" id="UP000728185">
    <property type="component" value="Unassembled WGS sequence"/>
</dbReference>
<dbReference type="SUPFAM" id="SSF52025">
    <property type="entry name" value="PA domain"/>
    <property type="match status" value="1"/>
</dbReference>
<evidence type="ECO:0000256" key="6">
    <source>
        <dbReference type="SAM" id="MobiDB-lite"/>
    </source>
</evidence>
<dbReference type="Gene3D" id="1.50.10.10">
    <property type="match status" value="2"/>
</dbReference>
<keyword evidence="5" id="KW-0479">Metal-binding</keyword>
<evidence type="ECO:0000256" key="4">
    <source>
        <dbReference type="ARBA" id="ARBA00023180"/>
    </source>
</evidence>
<dbReference type="Pfam" id="PF02225">
    <property type="entry name" value="PA"/>
    <property type="match status" value="1"/>
</dbReference>
<dbReference type="InterPro" id="IPR001382">
    <property type="entry name" value="Glyco_hydro_47"/>
</dbReference>
<keyword evidence="4" id="KW-0325">Glycoprotein</keyword>
<keyword evidence="9" id="KW-1185">Reference proteome</keyword>
<dbReference type="GO" id="GO:0004571">
    <property type="term" value="F:mannosyl-oligosaccharide 1,2-alpha-mannosidase activity"/>
    <property type="evidence" value="ECO:0007669"/>
    <property type="project" value="InterPro"/>
</dbReference>
<dbReference type="GO" id="GO:0005975">
    <property type="term" value="P:carbohydrate metabolic process"/>
    <property type="evidence" value="ECO:0007669"/>
    <property type="project" value="InterPro"/>
</dbReference>
<proteinExistence type="inferred from homology"/>
<comment type="caution">
    <text evidence="8">The sequence shown here is derived from an EMBL/GenBank/DDBJ whole genome shotgun (WGS) entry which is preliminary data.</text>
</comment>
<dbReference type="GO" id="GO:1904380">
    <property type="term" value="P:endoplasmic reticulum mannose trimming"/>
    <property type="evidence" value="ECO:0007669"/>
    <property type="project" value="InterPro"/>
</dbReference>
<dbReference type="InterPro" id="IPR036026">
    <property type="entry name" value="Seven-hairpin_glycosidases"/>
</dbReference>
<evidence type="ECO:0000259" key="7">
    <source>
        <dbReference type="Pfam" id="PF02225"/>
    </source>
</evidence>
<gene>
    <name evidence="8" type="ORF">FBUS_08256</name>
</gene>
<accession>A0A8E0VMT9</accession>
<comment type="subcellular location">
    <subcellularLocation>
        <location evidence="1">Endoplasmic reticulum</location>
    </subcellularLocation>
</comment>
<dbReference type="AlphaFoldDB" id="A0A8E0VMT9"/>
<dbReference type="InterPro" id="IPR044674">
    <property type="entry name" value="EDEM1/2/3"/>
</dbReference>
<dbReference type="PANTHER" id="PTHR45679">
    <property type="entry name" value="ER DEGRADATION-ENHANCING ALPHA-MANNOSIDASE-LIKE PROTEIN 2"/>
    <property type="match status" value="1"/>
</dbReference>
<name>A0A8E0VMT9_9TREM</name>
<dbReference type="InterPro" id="IPR012341">
    <property type="entry name" value="6hp_glycosidase-like_sf"/>
</dbReference>
<evidence type="ECO:0000256" key="1">
    <source>
        <dbReference type="ARBA" id="ARBA00004240"/>
    </source>
</evidence>
<feature type="region of interest" description="Disordered" evidence="6">
    <location>
        <begin position="482"/>
        <end position="512"/>
    </location>
</feature>
<dbReference type="PANTHER" id="PTHR45679:SF2">
    <property type="entry name" value="ER DEGRADATION-ENHANCING ALPHA-MANNOSIDASE-LIKE PROTEIN 3"/>
    <property type="match status" value="1"/>
</dbReference>
<dbReference type="GO" id="GO:0044322">
    <property type="term" value="C:endoplasmic reticulum quality control compartment"/>
    <property type="evidence" value="ECO:0007669"/>
    <property type="project" value="GOC"/>
</dbReference>
<feature type="binding site" evidence="5">
    <location>
        <position position="210"/>
    </location>
    <ligand>
        <name>Ca(2+)</name>
        <dbReference type="ChEBI" id="CHEBI:29108"/>
    </ligand>
</feature>
<dbReference type="InterPro" id="IPR046450">
    <property type="entry name" value="PA_dom_sf"/>
</dbReference>
<reference evidence="8" key="1">
    <citation type="submission" date="2019-05" db="EMBL/GenBank/DDBJ databases">
        <title>Annotation for the trematode Fasciolopsis buski.</title>
        <authorList>
            <person name="Choi Y.-J."/>
        </authorList>
    </citation>
    <scope>NUCLEOTIDE SEQUENCE</scope>
    <source>
        <strain evidence="8">HT</strain>
        <tissue evidence="8">Whole worm</tissue>
    </source>
</reference>
<keyword evidence="5" id="KW-0106">Calcium</keyword>
<dbReference type="OrthoDB" id="8118055at2759"/>
<dbReference type="GO" id="GO:0016020">
    <property type="term" value="C:membrane"/>
    <property type="evidence" value="ECO:0007669"/>
    <property type="project" value="InterPro"/>
</dbReference>
<organism evidence="8 9">
    <name type="scientific">Fasciolopsis buskii</name>
    <dbReference type="NCBI Taxonomy" id="27845"/>
    <lineage>
        <taxon>Eukaryota</taxon>
        <taxon>Metazoa</taxon>
        <taxon>Spiralia</taxon>
        <taxon>Lophotrochozoa</taxon>
        <taxon>Platyhelminthes</taxon>
        <taxon>Trematoda</taxon>
        <taxon>Digenea</taxon>
        <taxon>Plagiorchiida</taxon>
        <taxon>Echinostomata</taxon>
        <taxon>Echinostomatoidea</taxon>
        <taxon>Fasciolidae</taxon>
        <taxon>Fasciolopsis</taxon>
    </lineage>
</organism>
<dbReference type="EMBL" id="LUCM01002723">
    <property type="protein sequence ID" value="KAA0196920.1"/>
    <property type="molecule type" value="Genomic_DNA"/>
</dbReference>
<dbReference type="Pfam" id="PF01532">
    <property type="entry name" value="Glyco_hydro_47"/>
    <property type="match status" value="2"/>
</dbReference>
<evidence type="ECO:0000313" key="8">
    <source>
        <dbReference type="EMBL" id="KAA0196920.1"/>
    </source>
</evidence>
<evidence type="ECO:0000256" key="2">
    <source>
        <dbReference type="ARBA" id="ARBA00007658"/>
    </source>
</evidence>
<dbReference type="SUPFAM" id="SSF48225">
    <property type="entry name" value="Seven-hairpin glycosidases"/>
    <property type="match status" value="1"/>
</dbReference>
<sequence length="854" mass="95720">MFNRFTGFIISSGLLGGHISASLIRKGNRSRLTWYKDDLLRMAIDIGNRLLPAFNTSTGIPFPRVNLKYGNRGLKKQEVLIGDVKPAIALHEFLFQVYKRNKLLPEAFTPDLNVHWGEHLLRPEFIESTYLLHQATGDPYYLDVGVQIVNDLEQYARVPCGYAAIQDVRTMQHQDRFDSFVLAETFKYLYLLFSEPSDLPLSLNEYVLTTEAHLLPLSFVRFHSDTATKPEFADILGSNQNSRSSTAALSDKFGDRDHAAEAFLYQRSRCPDVNLEHFYSSPNECPENQNTTAVPASAKPYCDVLDGPGLHHNRLFWSQWLDGRRGRSYCQESSNQQRWWYHIDLIRQPLRQLGTDSRTAAWNFVNLDSAHVPLRVADFRPDDKAQLSLLRRMGIELDVKDDGRLVVRHDQNAADSQALGVAGLLFVHELVAYVKAQSESEESVVQPRHVVVLDPPSFGRLHLRALPAHFGHFPGEHVAKSVNRPLESESTSDSKPLGNEKGDKTTTKTSSTWQPVVAPLRVAFPTDGCSEIEVNGLAFPAAISHWNSPSPGEHSKDQSHALTPEAVISRGPMAGAIGIVRRGGCLFIQKARNLAKAGAVAGIVMDHEPDSSAAKTISFTMSGEEDPAKNDVDIPFTLLFAFERDRLITHMRQRWSETRQPTLAIVTKEFNVTGACDTRFKCYAVLLAPAFSEPMFILLYHSRCILNFFAVVQQRPSKSAIPYFFSVCHIQLFQLVPPVRSLAAVPAVARLSLFTVRAVRSSKDVVLDWIEGDVGMLIQKRPHVSIACEPPPDVDSRSSDYAKLAGSQWLISLIVKRYKIPHDQMHATKDTDGNRFGNMWVRNFDQALSSVVPK</sequence>
<dbReference type="GO" id="GO:0005509">
    <property type="term" value="F:calcium ion binding"/>
    <property type="evidence" value="ECO:0007669"/>
    <property type="project" value="InterPro"/>
</dbReference>
<dbReference type="Gene3D" id="3.50.30.30">
    <property type="match status" value="1"/>
</dbReference>
<comment type="cofactor">
    <cofactor evidence="5">
        <name>Ca(2+)</name>
        <dbReference type="ChEBI" id="CHEBI:29108"/>
    </cofactor>
</comment>
<dbReference type="InterPro" id="IPR003137">
    <property type="entry name" value="PA_domain"/>
</dbReference>
<feature type="domain" description="PA" evidence="7">
    <location>
        <begin position="523"/>
        <end position="639"/>
    </location>
</feature>